<gene>
    <name evidence="3" type="ORF">QTN89_01760</name>
</gene>
<sequence>MSTAAPSSNRQSRSNADQLIDDRIEEARRALWWSELTRAVLKIVIGSMSALLVWLVVDHWIYAPSMAVRLVCFLVFFGVIAWYLARRTWPLITQQISREYAAWALEKDHPDYRQQLTSYVTLKADSPQGIRARVVQAIGSRAASLLKTYDVLPGEATGTFRWWIATAAVFALLAAYIVASPKSSVASVKRLGAPLSSVAPAKRVQIRRVAPGNVQALAGRSIDVSAEIDGLFSNEPAICYVQSDTNESSIPLAFETDRDLFVATIEIGHAATGLVNYRIEAGDAIAGPFSIRIQNVPVVAIESVRYEPPAYTGAQPRTTSSPAINTSDGTNVRLTAKTNHAVKRAELELNCKEVGGKMRPTGGTIKMKIADDGVTLSAEMVMRSSVGRPNAVEPENYRIRVWDHADQTNPEPIVYPIKIIPDLPPDVTIVVPRKSPKEVPFDGQQTIEVHAMDADYELEQVSLKIVRGLDTIVEPIIWKREASGKGNQVAVYRFRPFLYRLGPGDVVRVTATAVDNRQIPGDERVKPNRVTTDPVELRIVDTDPDLPEDPTDNDGLSKPDDRPATNADGGDSGEGQPSGGGTSGSEGTEGESSDENNGGSGQSASGASGENESESESSSSDSNSSGQSGEDSNPQENPSNDVGDETSDGSSGGKTSNSGESPNSGNADGNESPAAERQDPGDASTDQSTSGGDQADSTMNASAEDEASGGQSTQSETSDGQHQSDSADQDGSQDDAAKPSAPEHDGEAFERIKDYLERNQKDSQSGQSGSRQAEENPNQKPENSDQGGDQQAGSEQSQSSPSSSDSGSSPDGSSQDETGNRDQQSGSESSSESQAGTPKADPSAGQEGAGEMPKDQSPEAADSEQSGQPESGQPEDANSDTRPSTSENTPSGDSSGGEQGNREQGNQTGEDDNGSDLASDQGTPADETPRDDPSSSAQDRPSGSSESSSSSSGQPSSDSSPQAGDQTNPNGTGSAPGEGDRDAEPPPPPDLDYAKKATDMVLDYLDENRDKIDDDLLEELNWTPEDLERFRKRWENVRDIDQPTADPNRTSEAEDALRSLGLEPREAPQRSNTRPRDTMRDVRDSGNRRRVPASIRDAFDAFRRR</sequence>
<protein>
    <recommendedName>
        <fullName evidence="5">DUF4175 domain-containing protein</fullName>
    </recommendedName>
</protein>
<keyword evidence="2" id="KW-0472">Membrane</keyword>
<feature type="compositionally biased region" description="Polar residues" evidence="1">
    <location>
        <begin position="684"/>
        <end position="701"/>
    </location>
</feature>
<evidence type="ECO:0000256" key="2">
    <source>
        <dbReference type="SAM" id="Phobius"/>
    </source>
</evidence>
<comment type="caution">
    <text evidence="3">The sequence shown here is derived from an EMBL/GenBank/DDBJ whole genome shotgun (WGS) entry which is preliminary data.</text>
</comment>
<feature type="transmembrane region" description="Helical" evidence="2">
    <location>
        <begin position="162"/>
        <end position="179"/>
    </location>
</feature>
<feature type="compositionally biased region" description="Polar residues" evidence="1">
    <location>
        <begin position="653"/>
        <end position="669"/>
    </location>
</feature>
<feature type="compositionally biased region" description="Low complexity" evidence="1">
    <location>
        <begin position="938"/>
        <end position="965"/>
    </location>
</feature>
<feature type="compositionally biased region" description="Polar residues" evidence="1">
    <location>
        <begin position="880"/>
        <end position="893"/>
    </location>
</feature>
<evidence type="ECO:0000256" key="1">
    <source>
        <dbReference type="SAM" id="MobiDB-lite"/>
    </source>
</evidence>
<keyword evidence="2" id="KW-1133">Transmembrane helix</keyword>
<feature type="compositionally biased region" description="Basic and acidic residues" evidence="1">
    <location>
        <begin position="1049"/>
        <end position="1087"/>
    </location>
</feature>
<dbReference type="EMBL" id="JASZZN010000001">
    <property type="protein sequence ID" value="MDM4014137.1"/>
    <property type="molecule type" value="Genomic_DNA"/>
</dbReference>
<keyword evidence="2" id="KW-0812">Transmembrane</keyword>
<dbReference type="RefSeq" id="WP_289161881.1">
    <property type="nucleotide sequence ID" value="NZ_JASZZN010000001.1"/>
</dbReference>
<reference evidence="3 4" key="1">
    <citation type="submission" date="2023-06" db="EMBL/GenBank/DDBJ databases">
        <title>Roseiconus lacunae JC819 isolated from Gulf of Mannar region, Tamil Nadu.</title>
        <authorList>
            <person name="Pk S."/>
            <person name="Ch S."/>
            <person name="Ch V.R."/>
        </authorList>
    </citation>
    <scope>NUCLEOTIDE SEQUENCE [LARGE SCALE GENOMIC DNA]</scope>
    <source>
        <strain evidence="3 4">JC819</strain>
    </source>
</reference>
<feature type="compositionally biased region" description="Gly residues" evidence="1">
    <location>
        <begin position="570"/>
        <end position="584"/>
    </location>
</feature>
<evidence type="ECO:0008006" key="5">
    <source>
        <dbReference type="Google" id="ProtNLM"/>
    </source>
</evidence>
<proteinExistence type="predicted"/>
<keyword evidence="4" id="KW-1185">Reference proteome</keyword>
<feature type="region of interest" description="Disordered" evidence="1">
    <location>
        <begin position="520"/>
        <end position="998"/>
    </location>
</feature>
<feature type="compositionally biased region" description="Polar residues" evidence="1">
    <location>
        <begin position="762"/>
        <end position="781"/>
    </location>
</feature>
<accession>A0ABT7PCC1</accession>
<feature type="region of interest" description="Disordered" evidence="1">
    <location>
        <begin position="1034"/>
        <end position="1105"/>
    </location>
</feature>
<feature type="compositionally biased region" description="Acidic residues" evidence="1">
    <location>
        <begin position="542"/>
        <end position="552"/>
    </location>
</feature>
<feature type="transmembrane region" description="Helical" evidence="2">
    <location>
        <begin position="67"/>
        <end position="85"/>
    </location>
</feature>
<name>A0ABT7PCC1_9BACT</name>
<evidence type="ECO:0000313" key="3">
    <source>
        <dbReference type="EMBL" id="MDM4014137.1"/>
    </source>
</evidence>
<feature type="transmembrane region" description="Helical" evidence="2">
    <location>
        <begin position="39"/>
        <end position="61"/>
    </location>
</feature>
<feature type="compositionally biased region" description="Low complexity" evidence="1">
    <location>
        <begin position="602"/>
        <end position="632"/>
    </location>
</feature>
<feature type="compositionally biased region" description="Low complexity" evidence="1">
    <location>
        <begin position="784"/>
        <end position="834"/>
    </location>
</feature>
<feature type="compositionally biased region" description="Basic and acidic residues" evidence="1">
    <location>
        <begin position="735"/>
        <end position="761"/>
    </location>
</feature>
<organism evidence="3 4">
    <name type="scientific">Roseiconus lacunae</name>
    <dbReference type="NCBI Taxonomy" id="2605694"/>
    <lineage>
        <taxon>Bacteria</taxon>
        <taxon>Pseudomonadati</taxon>
        <taxon>Planctomycetota</taxon>
        <taxon>Planctomycetia</taxon>
        <taxon>Pirellulales</taxon>
        <taxon>Pirellulaceae</taxon>
        <taxon>Roseiconus</taxon>
    </lineage>
</organism>
<evidence type="ECO:0000313" key="4">
    <source>
        <dbReference type="Proteomes" id="UP001239462"/>
    </source>
</evidence>
<dbReference type="Proteomes" id="UP001239462">
    <property type="component" value="Unassembled WGS sequence"/>
</dbReference>